<comment type="caution">
    <text evidence="16">The sequence shown here is derived from an EMBL/GenBank/DDBJ whole genome shotgun (WGS) entry which is preliminary data.</text>
</comment>
<dbReference type="SUPFAM" id="SSF57667">
    <property type="entry name" value="beta-beta-alpha zinc fingers"/>
    <property type="match status" value="4"/>
</dbReference>
<organism evidence="16 17">
    <name type="scientific">Diploptera punctata</name>
    <name type="common">Pacific beetle cockroach</name>
    <dbReference type="NCBI Taxonomy" id="6984"/>
    <lineage>
        <taxon>Eukaryota</taxon>
        <taxon>Metazoa</taxon>
        <taxon>Ecdysozoa</taxon>
        <taxon>Arthropoda</taxon>
        <taxon>Hexapoda</taxon>
        <taxon>Insecta</taxon>
        <taxon>Pterygota</taxon>
        <taxon>Neoptera</taxon>
        <taxon>Polyneoptera</taxon>
        <taxon>Dictyoptera</taxon>
        <taxon>Blattodea</taxon>
        <taxon>Blaberoidea</taxon>
        <taxon>Blaberidae</taxon>
        <taxon>Diplopterinae</taxon>
        <taxon>Diploptera</taxon>
    </lineage>
</organism>
<feature type="domain" description="C2H2-type" evidence="15">
    <location>
        <begin position="73"/>
        <end position="101"/>
    </location>
</feature>
<feature type="domain" description="C2H2-type" evidence="15">
    <location>
        <begin position="138"/>
        <end position="160"/>
    </location>
</feature>
<feature type="domain" description="C2H2-type" evidence="15">
    <location>
        <begin position="233"/>
        <end position="260"/>
    </location>
</feature>
<evidence type="ECO:0000256" key="13">
    <source>
        <dbReference type="ARBA" id="ARBA00023242"/>
    </source>
</evidence>
<dbReference type="InterPro" id="IPR013087">
    <property type="entry name" value="Znf_C2H2_type"/>
</dbReference>
<evidence type="ECO:0000256" key="4">
    <source>
        <dbReference type="ARBA" id="ARBA00022499"/>
    </source>
</evidence>
<dbReference type="Pfam" id="PF00096">
    <property type="entry name" value="zf-C2H2"/>
    <property type="match status" value="4"/>
</dbReference>
<evidence type="ECO:0000256" key="5">
    <source>
        <dbReference type="ARBA" id="ARBA00022723"/>
    </source>
</evidence>
<gene>
    <name evidence="16" type="ORF">L9F63_021886</name>
</gene>
<keyword evidence="10" id="KW-0805">Transcription regulation</keyword>
<evidence type="ECO:0000256" key="14">
    <source>
        <dbReference type="PROSITE-ProRule" id="PRU00042"/>
    </source>
</evidence>
<evidence type="ECO:0000256" key="1">
    <source>
        <dbReference type="ARBA" id="ARBA00003767"/>
    </source>
</evidence>
<dbReference type="GO" id="GO:0001817">
    <property type="term" value="P:regulation of cytokine production"/>
    <property type="evidence" value="ECO:0007669"/>
    <property type="project" value="TreeGrafter"/>
</dbReference>
<sequence>MTGNQSTFQDPSTTVNEINIIIETTKQELPEHEEKFSNTFTFSSGEQCDGNVANLMKPESENNTFEIPVKHVYKCDICVKYFTNEITLQCHHNNFHSGTPICCEICNEYCESPMDYFDHMKKKHARNENASNENICFFICNHCGQQFPDNQLLQEHYKAHQVNCNLCEFCAVNDEMLKVHTILKHSESLAKQSLITCTVCQQVFVHMQQAANHIKCHNVNNQMLQHLDLHVIYNCEYCFTSYAEKSALKIHYNDHNDKMYFCNLCKEKFSNARQVEYHKVIYCGLNQSEIFDVPKMFVCFECDEAFLNVETLSKHNRIHEEMNEMYSRNTFQIEGCNNNKTASVLEDKTNKELNAPPSKQKKKVYMCNVCGDIFTLKNLFDKHFQKHTNECGYFCEICGRNFNHKSGLYTHRRIHTGEKPYPCDLCDKTFRLKHDRDNHRRCHTGERPFKCEYCGKAFRTNHDHRQHLFIHTGQRPYVCNFCGKGFRRINGLNVHRRTHTGEKPYGCDSCGRRFTQKGDMLKHRKTQHALK</sequence>
<evidence type="ECO:0000256" key="8">
    <source>
        <dbReference type="ARBA" id="ARBA00022833"/>
    </source>
</evidence>
<dbReference type="FunFam" id="3.30.160.60:FF:002343">
    <property type="entry name" value="Zinc finger protein 33A"/>
    <property type="match status" value="1"/>
</dbReference>
<keyword evidence="5" id="KW-0479">Metal-binding</keyword>
<dbReference type="PANTHER" id="PTHR24399">
    <property type="entry name" value="ZINC FINGER AND BTB DOMAIN-CONTAINING"/>
    <property type="match status" value="1"/>
</dbReference>
<dbReference type="FunFam" id="3.30.160.60:FF:000295">
    <property type="entry name" value="zinc finger protein 19"/>
    <property type="match status" value="1"/>
</dbReference>
<keyword evidence="13" id="KW-0539">Nucleus</keyword>
<reference evidence="16" key="2">
    <citation type="submission" date="2023-05" db="EMBL/GenBank/DDBJ databases">
        <authorList>
            <person name="Fouks B."/>
        </authorList>
    </citation>
    <scope>NUCLEOTIDE SEQUENCE</scope>
    <source>
        <strain evidence="16">Stay&amp;Tobe</strain>
        <tissue evidence="16">Testes</tissue>
    </source>
</reference>
<feature type="domain" description="C2H2-type" evidence="15">
    <location>
        <begin position="449"/>
        <end position="476"/>
    </location>
</feature>
<dbReference type="GO" id="GO:0001227">
    <property type="term" value="F:DNA-binding transcription repressor activity, RNA polymerase II-specific"/>
    <property type="evidence" value="ECO:0007669"/>
    <property type="project" value="TreeGrafter"/>
</dbReference>
<accession>A0AAD7ZNP0</accession>
<keyword evidence="11" id="KW-0238">DNA-binding</keyword>
<evidence type="ECO:0000256" key="11">
    <source>
        <dbReference type="ARBA" id="ARBA00023125"/>
    </source>
</evidence>
<dbReference type="PROSITE" id="PS50157">
    <property type="entry name" value="ZINC_FINGER_C2H2_2"/>
    <property type="match status" value="10"/>
</dbReference>
<dbReference type="AlphaFoldDB" id="A0AAD7ZNP0"/>
<keyword evidence="12" id="KW-0804">Transcription</keyword>
<keyword evidence="17" id="KW-1185">Reference proteome</keyword>
<proteinExistence type="inferred from homology"/>
<dbReference type="EMBL" id="JASPKZ010007528">
    <property type="protein sequence ID" value="KAJ9583762.1"/>
    <property type="molecule type" value="Genomic_DNA"/>
</dbReference>
<comment type="subcellular location">
    <subcellularLocation>
        <location evidence="2">Nucleus</location>
    </subcellularLocation>
</comment>
<keyword evidence="8" id="KW-0862">Zinc</keyword>
<dbReference type="InterPro" id="IPR036236">
    <property type="entry name" value="Znf_C2H2_sf"/>
</dbReference>
<evidence type="ECO:0000256" key="3">
    <source>
        <dbReference type="ARBA" id="ARBA00006991"/>
    </source>
</evidence>
<dbReference type="SMART" id="SM00355">
    <property type="entry name" value="ZnF_C2H2"/>
    <property type="match status" value="14"/>
</dbReference>
<feature type="domain" description="C2H2-type" evidence="15">
    <location>
        <begin position="365"/>
        <end position="392"/>
    </location>
</feature>
<evidence type="ECO:0000313" key="17">
    <source>
        <dbReference type="Proteomes" id="UP001233999"/>
    </source>
</evidence>
<reference evidence="16" key="1">
    <citation type="journal article" date="2023" name="IScience">
        <title>Live-bearing cockroach genome reveals convergent evolutionary mechanisms linked to viviparity in insects and beyond.</title>
        <authorList>
            <person name="Fouks B."/>
            <person name="Harrison M.C."/>
            <person name="Mikhailova A.A."/>
            <person name="Marchal E."/>
            <person name="English S."/>
            <person name="Carruthers M."/>
            <person name="Jennings E.C."/>
            <person name="Chiamaka E.L."/>
            <person name="Frigard R.A."/>
            <person name="Pippel M."/>
            <person name="Attardo G.M."/>
            <person name="Benoit J.B."/>
            <person name="Bornberg-Bauer E."/>
            <person name="Tobe S.S."/>
        </authorList>
    </citation>
    <scope>NUCLEOTIDE SEQUENCE</scope>
    <source>
        <strain evidence="16">Stay&amp;Tobe</strain>
    </source>
</reference>
<comment type="similarity">
    <text evidence="3">Belongs to the krueppel C2H2-type zinc-finger protein family.</text>
</comment>
<dbReference type="GO" id="GO:0008270">
    <property type="term" value="F:zinc ion binding"/>
    <property type="evidence" value="ECO:0007669"/>
    <property type="project" value="UniProtKB-KW"/>
</dbReference>
<feature type="domain" description="C2H2-type" evidence="15">
    <location>
        <begin position="477"/>
        <end position="504"/>
    </location>
</feature>
<dbReference type="FunFam" id="3.30.160.60:FF:000446">
    <property type="entry name" value="Zinc finger protein"/>
    <property type="match status" value="1"/>
</dbReference>
<keyword evidence="4" id="KW-1017">Isopeptide bond</keyword>
<keyword evidence="7 14" id="KW-0863">Zinc-finger</keyword>
<evidence type="ECO:0000256" key="7">
    <source>
        <dbReference type="ARBA" id="ARBA00022771"/>
    </source>
</evidence>
<dbReference type="FunFam" id="3.30.160.60:FF:001792">
    <property type="entry name" value="Zinc finger and BTB domain-containing 40"/>
    <property type="match status" value="1"/>
</dbReference>
<evidence type="ECO:0000256" key="6">
    <source>
        <dbReference type="ARBA" id="ARBA00022737"/>
    </source>
</evidence>
<dbReference type="PANTHER" id="PTHR24399:SF23">
    <property type="entry name" value="C2H2-TYPE DOMAIN-CONTAINING PROTEIN"/>
    <property type="match status" value="1"/>
</dbReference>
<evidence type="ECO:0000259" key="15">
    <source>
        <dbReference type="PROSITE" id="PS50157"/>
    </source>
</evidence>
<keyword evidence="6" id="KW-0677">Repeat</keyword>
<evidence type="ECO:0000313" key="16">
    <source>
        <dbReference type="EMBL" id="KAJ9583762.1"/>
    </source>
</evidence>
<feature type="domain" description="C2H2-type" evidence="15">
    <location>
        <begin position="421"/>
        <end position="448"/>
    </location>
</feature>
<name>A0AAD7ZNP0_DIPPU</name>
<evidence type="ECO:0000256" key="10">
    <source>
        <dbReference type="ARBA" id="ARBA00023015"/>
    </source>
</evidence>
<dbReference type="GO" id="GO:0000978">
    <property type="term" value="F:RNA polymerase II cis-regulatory region sequence-specific DNA binding"/>
    <property type="evidence" value="ECO:0007669"/>
    <property type="project" value="TreeGrafter"/>
</dbReference>
<feature type="domain" description="C2H2-type" evidence="15">
    <location>
        <begin position="505"/>
        <end position="531"/>
    </location>
</feature>
<evidence type="ECO:0000256" key="9">
    <source>
        <dbReference type="ARBA" id="ARBA00022843"/>
    </source>
</evidence>
<dbReference type="GO" id="GO:0002682">
    <property type="term" value="P:regulation of immune system process"/>
    <property type="evidence" value="ECO:0007669"/>
    <property type="project" value="TreeGrafter"/>
</dbReference>
<evidence type="ECO:0000256" key="2">
    <source>
        <dbReference type="ARBA" id="ARBA00004123"/>
    </source>
</evidence>
<dbReference type="GO" id="GO:0005654">
    <property type="term" value="C:nucleoplasm"/>
    <property type="evidence" value="ECO:0007669"/>
    <property type="project" value="TreeGrafter"/>
</dbReference>
<feature type="domain" description="C2H2-type" evidence="15">
    <location>
        <begin position="393"/>
        <end position="420"/>
    </location>
</feature>
<dbReference type="Proteomes" id="UP001233999">
    <property type="component" value="Unassembled WGS sequence"/>
</dbReference>
<dbReference type="PROSITE" id="PS00028">
    <property type="entry name" value="ZINC_FINGER_C2H2_1"/>
    <property type="match status" value="11"/>
</dbReference>
<protein>
    <recommendedName>
        <fullName evidence="15">C2H2-type domain-containing protein</fullName>
    </recommendedName>
</protein>
<feature type="domain" description="C2H2-type" evidence="15">
    <location>
        <begin position="297"/>
        <end position="324"/>
    </location>
</feature>
<dbReference type="FunFam" id="3.30.160.60:FF:000557">
    <property type="entry name" value="zinc finger and SCAN domain-containing protein 29"/>
    <property type="match status" value="1"/>
</dbReference>
<dbReference type="Gene3D" id="3.30.160.60">
    <property type="entry name" value="Classic Zinc Finger"/>
    <property type="match status" value="8"/>
</dbReference>
<comment type="function">
    <text evidence="1">May be involved in transcriptional regulation.</text>
</comment>
<evidence type="ECO:0000256" key="12">
    <source>
        <dbReference type="ARBA" id="ARBA00023163"/>
    </source>
</evidence>
<keyword evidence="9" id="KW-0832">Ubl conjugation</keyword>